<evidence type="ECO:0000313" key="2">
    <source>
        <dbReference type="Proteomes" id="UP001279734"/>
    </source>
</evidence>
<accession>A0AAD3T9N0</accession>
<comment type="caution">
    <text evidence="1">The sequence shown here is derived from an EMBL/GenBank/DDBJ whole genome shotgun (WGS) entry which is preliminary data.</text>
</comment>
<proteinExistence type="predicted"/>
<organism evidence="1 2">
    <name type="scientific">Nepenthes gracilis</name>
    <name type="common">Slender pitcher plant</name>
    <dbReference type="NCBI Taxonomy" id="150966"/>
    <lineage>
        <taxon>Eukaryota</taxon>
        <taxon>Viridiplantae</taxon>
        <taxon>Streptophyta</taxon>
        <taxon>Embryophyta</taxon>
        <taxon>Tracheophyta</taxon>
        <taxon>Spermatophyta</taxon>
        <taxon>Magnoliopsida</taxon>
        <taxon>eudicotyledons</taxon>
        <taxon>Gunneridae</taxon>
        <taxon>Pentapetalae</taxon>
        <taxon>Caryophyllales</taxon>
        <taxon>Nepenthaceae</taxon>
        <taxon>Nepenthes</taxon>
    </lineage>
</organism>
<reference evidence="1" key="1">
    <citation type="submission" date="2023-05" db="EMBL/GenBank/DDBJ databases">
        <title>Nepenthes gracilis genome sequencing.</title>
        <authorList>
            <person name="Fukushima K."/>
        </authorList>
    </citation>
    <scope>NUCLEOTIDE SEQUENCE</scope>
    <source>
        <strain evidence="1">SING2019-196</strain>
    </source>
</reference>
<protein>
    <submittedName>
        <fullName evidence="1">Uncharacterized protein</fullName>
    </submittedName>
</protein>
<gene>
    <name evidence="1" type="ORF">Nepgr_027293</name>
</gene>
<dbReference type="EMBL" id="BSYO01000029">
    <property type="protein sequence ID" value="GMH25450.1"/>
    <property type="molecule type" value="Genomic_DNA"/>
</dbReference>
<sequence>MKYLLDWWMLKGCVCPVRYLADVAHSPSMADVCSLPGLVSWPVWRHADVAHVPYICRYATNCCKCRNDLLIQCSKLPVYSLPDMPQGGCVRF</sequence>
<name>A0AAD3T9N0_NEPGR</name>
<dbReference type="Proteomes" id="UP001279734">
    <property type="component" value="Unassembled WGS sequence"/>
</dbReference>
<dbReference type="AlphaFoldDB" id="A0AAD3T9N0"/>
<keyword evidence="2" id="KW-1185">Reference proteome</keyword>
<evidence type="ECO:0000313" key="1">
    <source>
        <dbReference type="EMBL" id="GMH25450.1"/>
    </source>
</evidence>